<evidence type="ECO:0000259" key="1">
    <source>
        <dbReference type="PROSITE" id="PS51819"/>
    </source>
</evidence>
<gene>
    <name evidence="2" type="ORF">NT2_01_05150</name>
</gene>
<sequence>MSQLKYGQIIQLGYIVADLDAGIDHWMNTMGIGPWTVFRNVTMEGIYQGQATTVKMDVAMGYQNDMQVELIQQTSDTPSPYRTADGKPLLGLHHIAWLTDNLDAVVTQAEADGCTTIFRAQNPGTRVAYLTLPDEAETRVEFIESPATAELIKSGIAASRDWDGTNPIHEIDFAA</sequence>
<accession>U2Y3Y8</accession>
<dbReference type="Gene3D" id="3.10.180.10">
    <property type="entry name" value="2,3-Dihydroxybiphenyl 1,2-Dioxygenase, domain 1"/>
    <property type="match status" value="1"/>
</dbReference>
<dbReference type="Proteomes" id="UP000016568">
    <property type="component" value="Unassembled WGS sequence"/>
</dbReference>
<dbReference type="SUPFAM" id="SSF54593">
    <property type="entry name" value="Glyoxalase/Bleomycin resistance protein/Dihydroxybiphenyl dioxygenase"/>
    <property type="match status" value="1"/>
</dbReference>
<evidence type="ECO:0000313" key="3">
    <source>
        <dbReference type="Proteomes" id="UP000016568"/>
    </source>
</evidence>
<dbReference type="Pfam" id="PF13669">
    <property type="entry name" value="Glyoxalase_4"/>
    <property type="match status" value="1"/>
</dbReference>
<dbReference type="InterPro" id="IPR029068">
    <property type="entry name" value="Glyas_Bleomycin-R_OHBP_Dase"/>
</dbReference>
<keyword evidence="3" id="KW-1185">Reference proteome</keyword>
<dbReference type="PROSITE" id="PS51819">
    <property type="entry name" value="VOC"/>
    <property type="match status" value="1"/>
</dbReference>
<evidence type="ECO:0000313" key="2">
    <source>
        <dbReference type="EMBL" id="GAD47741.1"/>
    </source>
</evidence>
<dbReference type="OrthoDB" id="9792173at2"/>
<dbReference type="AlphaFoldDB" id="U2Y3Y8"/>
<name>U2Y3Y8_9SPHN</name>
<dbReference type="RefSeq" id="WP_021688648.1">
    <property type="nucleotide sequence ID" value="NZ_BASZ01000001.1"/>
</dbReference>
<organism evidence="2 3">
    <name type="scientific">Caenibius tardaugens NBRC 16725</name>
    <dbReference type="NCBI Taxonomy" id="1219035"/>
    <lineage>
        <taxon>Bacteria</taxon>
        <taxon>Pseudomonadati</taxon>
        <taxon>Pseudomonadota</taxon>
        <taxon>Alphaproteobacteria</taxon>
        <taxon>Sphingomonadales</taxon>
        <taxon>Erythrobacteraceae</taxon>
        <taxon>Caenibius</taxon>
    </lineage>
</organism>
<protein>
    <recommendedName>
        <fullName evidence="1">VOC domain-containing protein</fullName>
    </recommendedName>
</protein>
<dbReference type="EMBL" id="BASZ01000001">
    <property type="protein sequence ID" value="GAD47741.1"/>
    <property type="molecule type" value="Genomic_DNA"/>
</dbReference>
<proteinExistence type="predicted"/>
<dbReference type="eggNOG" id="COG0346">
    <property type="taxonomic scope" value="Bacteria"/>
</dbReference>
<reference evidence="2 3" key="1">
    <citation type="submission" date="2013-09" db="EMBL/GenBank/DDBJ databases">
        <title>Whole genome shotgun sequence of Novosphingobium tardaugens NBRC 16725.</title>
        <authorList>
            <person name="Isaki S."/>
            <person name="Hosoyama A."/>
            <person name="Tsuchikane K."/>
            <person name="Katsumata H."/>
            <person name="Ando Y."/>
            <person name="Yamazaki S."/>
            <person name="Fujita N."/>
        </authorList>
    </citation>
    <scope>NUCLEOTIDE SEQUENCE [LARGE SCALE GENOMIC DNA]</scope>
    <source>
        <strain evidence="2 3">NBRC 16725</strain>
    </source>
</reference>
<dbReference type="InterPro" id="IPR037523">
    <property type="entry name" value="VOC_core"/>
</dbReference>
<feature type="domain" description="VOC" evidence="1">
    <location>
        <begin position="8"/>
        <end position="145"/>
    </location>
</feature>
<dbReference type="KEGG" id="ntd:EGO55_14570"/>
<comment type="caution">
    <text evidence="2">The sequence shown here is derived from an EMBL/GenBank/DDBJ whole genome shotgun (WGS) entry which is preliminary data.</text>
</comment>